<proteinExistence type="predicted"/>
<dbReference type="OrthoDB" id="3700467at2"/>
<dbReference type="RefSeq" id="WP_075028433.1">
    <property type="nucleotide sequence ID" value="NZ_FONR01000006.1"/>
</dbReference>
<feature type="signal peptide" evidence="1">
    <location>
        <begin position="1"/>
        <end position="37"/>
    </location>
</feature>
<dbReference type="EMBL" id="FONR01000006">
    <property type="protein sequence ID" value="SFF39923.1"/>
    <property type="molecule type" value="Genomic_DNA"/>
</dbReference>
<evidence type="ECO:0000313" key="3">
    <source>
        <dbReference type="Proteomes" id="UP000181942"/>
    </source>
</evidence>
<protein>
    <recommendedName>
        <fullName evidence="4">Peptidase inhibitor family I36</fullName>
    </recommendedName>
</protein>
<evidence type="ECO:0000256" key="1">
    <source>
        <dbReference type="SAM" id="SignalP"/>
    </source>
</evidence>
<name>A0A1I2IE53_9ACTN</name>
<gene>
    <name evidence="2" type="ORF">SAMN02787118_106165</name>
</gene>
<evidence type="ECO:0000313" key="2">
    <source>
        <dbReference type="EMBL" id="SFF39923.1"/>
    </source>
</evidence>
<accession>A0A1I2IE53</accession>
<organism evidence="2 3">
    <name type="scientific">Streptomyces mirabilis</name>
    <dbReference type="NCBI Taxonomy" id="68239"/>
    <lineage>
        <taxon>Bacteria</taxon>
        <taxon>Bacillati</taxon>
        <taxon>Actinomycetota</taxon>
        <taxon>Actinomycetes</taxon>
        <taxon>Kitasatosporales</taxon>
        <taxon>Streptomycetaceae</taxon>
        <taxon>Streptomyces</taxon>
    </lineage>
</organism>
<keyword evidence="1" id="KW-0732">Signal</keyword>
<dbReference type="Proteomes" id="UP000181942">
    <property type="component" value="Unassembled WGS sequence"/>
</dbReference>
<dbReference type="AlphaFoldDB" id="A0A1I2IE53"/>
<evidence type="ECO:0008006" key="4">
    <source>
        <dbReference type="Google" id="ProtNLM"/>
    </source>
</evidence>
<feature type="chain" id="PRO_5010378097" description="Peptidase inhibitor family I36" evidence="1">
    <location>
        <begin position="38"/>
        <end position="143"/>
    </location>
</feature>
<reference evidence="2 3" key="1">
    <citation type="submission" date="2016-10" db="EMBL/GenBank/DDBJ databases">
        <authorList>
            <person name="de Groot N.N."/>
        </authorList>
    </citation>
    <scope>NUCLEOTIDE SEQUENCE [LARGE SCALE GENOMIC DNA]</scope>
    <source>
        <strain evidence="2 3">OK461</strain>
    </source>
</reference>
<dbReference type="Pfam" id="PF03995">
    <property type="entry name" value="Inhibitor_I36"/>
    <property type="match status" value="1"/>
</dbReference>
<sequence>MNLSVIRRPRRLSPLLATLAVSAAAATTLALPASASAAPASAAAVDCASGDVCFWTGFNFTGSKCSWSVADPDWQSGAIKCSWAATTNVKSVWNAGTGSYSGVAFYANTNYNGRIGCTRQQQGGNLAGTYKVRSHQWITGNCG</sequence>